<accession>A0A1V9YT08</accession>
<dbReference type="AlphaFoldDB" id="A0A1V9YT08"/>
<keyword evidence="2" id="KW-1185">Reference proteome</keyword>
<dbReference type="EMBL" id="JNBS01003055">
    <property type="protein sequence ID" value="OQR88693.1"/>
    <property type="molecule type" value="Genomic_DNA"/>
</dbReference>
<protein>
    <submittedName>
        <fullName evidence="1">Uncharacterized protein</fullName>
    </submittedName>
</protein>
<sequence>MFKQLELEAMTWKRESLQKQALLDDLECKNLTNSFVLSTRSQATHQLHPAIPALLELGNQIDQPDVVYQGSRILDGHTLFFHLLRGQDTTRDNYTIHFIAYEPSTAQEDILTFYASDIIRLIAEGEKYLMQPKHEPLTQELISILFTTLAVGFKNGSFYLVEKGIAEAERSAPKTKTTSLFHGSMLLQYQDTKESIPVALCINEIHASALCEVWSLEIHATSIDEEWSCIVSMDQVCKICPDLINYKPHEATLWHNEHRINVNAVVLAPLFKTLVLKALPENQKYELVSTLQIMPPPLMDSQPDIIDSKVKLKKDWNQPLSYRGLKTINGTCYYLTMRELWDGRVLIEISLYDSYTDKLVTKTFEEQQLLPFIHCVAALQPISTPVKLQAGISAQIRPAIIRLLPHALILDTKNNSLKLDPLQLQSSLPPKYSLPTKSISFEHQGRPLSTEYLPAQSDVIVENVIPRLLSVLHQHHQTRGVRLRDKSLAIVQVFGYKLTEGGTSSFYSLLKLTRISAKGIDDPRWLVVQRDIPIAFVIQLWCPLRL</sequence>
<name>A0A1V9YT08_9STRA</name>
<proteinExistence type="predicted"/>
<dbReference type="OrthoDB" id="64941at2759"/>
<reference evidence="1 2" key="1">
    <citation type="journal article" date="2014" name="Genome Biol. Evol.">
        <title>The secreted proteins of Achlya hypogyna and Thraustotheca clavata identify the ancestral oomycete secretome and reveal gene acquisitions by horizontal gene transfer.</title>
        <authorList>
            <person name="Misner I."/>
            <person name="Blouin N."/>
            <person name="Leonard G."/>
            <person name="Richards T.A."/>
            <person name="Lane C.E."/>
        </authorList>
    </citation>
    <scope>NUCLEOTIDE SEQUENCE [LARGE SCALE GENOMIC DNA]</scope>
    <source>
        <strain evidence="1 2">ATCC 34112</strain>
    </source>
</reference>
<gene>
    <name evidence="1" type="ORF">THRCLA_10157</name>
</gene>
<evidence type="ECO:0000313" key="2">
    <source>
        <dbReference type="Proteomes" id="UP000243217"/>
    </source>
</evidence>
<comment type="caution">
    <text evidence="1">The sequence shown here is derived from an EMBL/GenBank/DDBJ whole genome shotgun (WGS) entry which is preliminary data.</text>
</comment>
<evidence type="ECO:0000313" key="1">
    <source>
        <dbReference type="EMBL" id="OQR88693.1"/>
    </source>
</evidence>
<dbReference type="Proteomes" id="UP000243217">
    <property type="component" value="Unassembled WGS sequence"/>
</dbReference>
<organism evidence="1 2">
    <name type="scientific">Thraustotheca clavata</name>
    <dbReference type="NCBI Taxonomy" id="74557"/>
    <lineage>
        <taxon>Eukaryota</taxon>
        <taxon>Sar</taxon>
        <taxon>Stramenopiles</taxon>
        <taxon>Oomycota</taxon>
        <taxon>Saprolegniomycetes</taxon>
        <taxon>Saprolegniales</taxon>
        <taxon>Achlyaceae</taxon>
        <taxon>Thraustotheca</taxon>
    </lineage>
</organism>